<proteinExistence type="predicted"/>
<gene>
    <name evidence="3" type="ORF">HXN26_04905</name>
</gene>
<evidence type="ECO:0000256" key="1">
    <source>
        <dbReference type="SAM" id="MobiDB-lite"/>
    </source>
</evidence>
<protein>
    <submittedName>
        <fullName evidence="3">Porin</fullName>
    </submittedName>
</protein>
<name>A0A930HM05_9BACT</name>
<dbReference type="Proteomes" id="UP000771736">
    <property type="component" value="Unassembled WGS sequence"/>
</dbReference>
<evidence type="ECO:0000313" key="4">
    <source>
        <dbReference type="Proteomes" id="UP000771736"/>
    </source>
</evidence>
<feature type="region of interest" description="Disordered" evidence="1">
    <location>
        <begin position="300"/>
        <end position="338"/>
    </location>
</feature>
<dbReference type="RefSeq" id="WP_273159236.1">
    <property type="nucleotide sequence ID" value="NZ_JABZSJ010000019.1"/>
</dbReference>
<comment type="caution">
    <text evidence="3">The sequence shown here is derived from an EMBL/GenBank/DDBJ whole genome shotgun (WGS) entry which is preliminary data.</text>
</comment>
<feature type="chain" id="PRO_5038002066" evidence="2">
    <location>
        <begin position="21"/>
        <end position="791"/>
    </location>
</feature>
<evidence type="ECO:0000256" key="2">
    <source>
        <dbReference type="SAM" id="SignalP"/>
    </source>
</evidence>
<keyword evidence="2" id="KW-0732">Signal</keyword>
<feature type="compositionally biased region" description="Acidic residues" evidence="1">
    <location>
        <begin position="317"/>
        <end position="326"/>
    </location>
</feature>
<dbReference type="AlphaFoldDB" id="A0A930HM05"/>
<dbReference type="EMBL" id="JABZSJ010000019">
    <property type="protein sequence ID" value="MBF1384181.1"/>
    <property type="molecule type" value="Genomic_DNA"/>
</dbReference>
<accession>A0A930HM05</accession>
<dbReference type="Pfam" id="PF14121">
    <property type="entry name" value="Porin_10"/>
    <property type="match status" value="1"/>
</dbReference>
<organism evidence="3 4">
    <name type="scientific">Prevotella aurantiaca</name>
    <dbReference type="NCBI Taxonomy" id="596085"/>
    <lineage>
        <taxon>Bacteria</taxon>
        <taxon>Pseudomonadati</taxon>
        <taxon>Bacteroidota</taxon>
        <taxon>Bacteroidia</taxon>
        <taxon>Bacteroidales</taxon>
        <taxon>Prevotellaceae</taxon>
        <taxon>Prevotella</taxon>
    </lineage>
</organism>
<dbReference type="InterPro" id="IPR025631">
    <property type="entry name" value="Porin_10"/>
</dbReference>
<feature type="signal peptide" evidence="2">
    <location>
        <begin position="1"/>
        <end position="20"/>
    </location>
</feature>
<evidence type="ECO:0000313" key="3">
    <source>
        <dbReference type="EMBL" id="MBF1384181.1"/>
    </source>
</evidence>
<sequence>MKRYFILFISFFMVSLLSNAQDYDEITDDGTFTADNFKRDKNFGVSDSIQSQHKEIPRGLKVWTIDERFGDRKAAQPDTISNMFMNTFFTTGLRGEFNSLGNLGSPRQNRIFIDRVEIPEFFFLAPYDKFIIQPSNFHFTSTLSPITNLSYSTAGDRTNGEDQFRALFAVNAGKAWGFGFKFDYIYGRGYYSYQSTSHINYSFWSTYTGEKYQTNFLFSLNHQKVSENGGIANDAYITHPEIFSEAFETNEIPTILQKNWNRNDNQHIFFNHRYSLGFFRKVAMTKEEIEARKFAMKSMQSQEEDKARQSAMKEAQELGEEFDEEEYSKRLKEKNKKNNSSIDNKKLVSIDLSNKGELQDSITITDLKQKQVSDNKTEIEWMKDEYVPVTSFIHTASFDNYRRIYQAYETPNSFYLNNYYYKNATASDSIYDQTKHWSLKNTFAIALLEGFNKWAKAGLKAFVSHELRHYELPTLLTASAGTSSNPLFGGFEKTNKNDISVGSQLLKANGKTLHYDVSAEAWVAGDKAGQLHIDANADLKFPLLGDTVQFVATAFFHRTAPSFYMNTFRSRHFWWDNNLDKQIHSRLLGVFALKKIMTKLRVGYDVLKNYTYFGLKNDRTAYGNNYLVKDNQVNVRQNSGAISLLTLQLQQDFKFGIFNWQNLITFQKSNNETVLPTPTLNIYSNLFVRFTIARVLNCDLGVDVRYFTKYYAPEYIPGIGAFGIQETEASRTEIGNYPILNAYANFKLQNTRFFIMLSHLNSGDGGNYFFTPHYPLNQRIVRFGLSWNFFN</sequence>
<reference evidence="3" key="1">
    <citation type="submission" date="2020-04" db="EMBL/GenBank/DDBJ databases">
        <title>Deep metagenomics examines the oral microbiome during advanced dental caries in children, revealing novel taxa and co-occurrences with host molecules.</title>
        <authorList>
            <person name="Baker J.L."/>
            <person name="Morton J.T."/>
            <person name="Dinis M."/>
            <person name="Alvarez R."/>
            <person name="Tran N.C."/>
            <person name="Knight R."/>
            <person name="Edlund A."/>
        </authorList>
    </citation>
    <scope>NUCLEOTIDE SEQUENCE</scope>
    <source>
        <strain evidence="3">JCVI_44_bin.5</strain>
    </source>
</reference>